<dbReference type="Proteomes" id="UP001356080">
    <property type="component" value="Unassembled WGS sequence"/>
</dbReference>
<dbReference type="EMBL" id="JAZHPM010000016">
    <property type="protein sequence ID" value="MEF2292405.1"/>
    <property type="molecule type" value="Genomic_DNA"/>
</dbReference>
<dbReference type="Pfam" id="PF00933">
    <property type="entry name" value="Glyco_hydro_3"/>
    <property type="match status" value="1"/>
</dbReference>
<dbReference type="GO" id="GO:0004563">
    <property type="term" value="F:beta-N-acetylhexosaminidase activity"/>
    <property type="evidence" value="ECO:0007669"/>
    <property type="project" value="UniProtKB-EC"/>
</dbReference>
<protein>
    <recommendedName>
        <fullName evidence="3">beta-N-acetylhexosaminidase</fullName>
        <ecNumber evidence="3">3.2.1.52</ecNumber>
    </recommendedName>
</protein>
<comment type="similarity">
    <text evidence="2">Belongs to the glycosyl hydrolase 3 family.</text>
</comment>
<accession>A0ABU7VFF8</accession>
<dbReference type="NCBIfam" id="NF003740">
    <property type="entry name" value="PRK05337.1"/>
    <property type="match status" value="1"/>
</dbReference>
<evidence type="ECO:0000256" key="2">
    <source>
        <dbReference type="ARBA" id="ARBA00005336"/>
    </source>
</evidence>
<dbReference type="InterPro" id="IPR001764">
    <property type="entry name" value="Glyco_hydro_3_N"/>
</dbReference>
<dbReference type="InterPro" id="IPR017853">
    <property type="entry name" value="GH"/>
</dbReference>
<dbReference type="PANTHER" id="PTHR30480:SF13">
    <property type="entry name" value="BETA-HEXOSAMINIDASE"/>
    <property type="match status" value="1"/>
</dbReference>
<keyword evidence="8" id="KW-1185">Reference proteome</keyword>
<evidence type="ECO:0000259" key="6">
    <source>
        <dbReference type="Pfam" id="PF00933"/>
    </source>
</evidence>
<dbReference type="InterPro" id="IPR036881">
    <property type="entry name" value="Glyco_hydro_3_C_sf"/>
</dbReference>
<keyword evidence="5 7" id="KW-0326">Glycosidase</keyword>
<feature type="domain" description="Glycoside hydrolase family 3 N-terminal" evidence="6">
    <location>
        <begin position="7"/>
        <end position="329"/>
    </location>
</feature>
<comment type="caution">
    <text evidence="7">The sequence shown here is derived from an EMBL/GenBank/DDBJ whole genome shotgun (WGS) entry which is preliminary data.</text>
</comment>
<evidence type="ECO:0000256" key="4">
    <source>
        <dbReference type="ARBA" id="ARBA00022801"/>
    </source>
</evidence>
<organism evidence="7 8">
    <name type="scientific">Virgibacillus dokdonensis</name>
    <dbReference type="NCBI Taxonomy" id="302167"/>
    <lineage>
        <taxon>Bacteria</taxon>
        <taxon>Bacillati</taxon>
        <taxon>Bacillota</taxon>
        <taxon>Bacilli</taxon>
        <taxon>Bacillales</taxon>
        <taxon>Bacillaceae</taxon>
        <taxon>Virgibacillus</taxon>
    </lineage>
</organism>
<sequence length="530" mass="58660">MNKSLVKEVGKLLVIGFPGKEVPDYIRRMMHQYHIGGMILFSRNIGTPEEVLRLTTDLQKEAKKAGYTHPLLICVDQENGVVRRLGEGTTIFPGAMALGATNNPKNAYHIGLATAKELKALGINWNLAPVLDVNNNPDNPVIGVRSFGESAEMVADFGRQMMQGMQDGGVITTLKHFPGHGDTNVDSHLDLPVISHHKERLKKVELLPFQTSIDAGADTVMSAHVYFPAIESKQGVPATLSKKVITELLRTELAFDGVVTTDCLEMRAIANGVGTEQSAVEAIKAGVDLLIISHTANKQQDTIQKIIQLIEANELDRSFITQSIRRIDSLKEKYLHWDDIQLVGEEAVPKVINCKQHEEIAYQMYKESITVVKNENVIPVSLKEKDRVLVLWPNDGGTMGVEDKRHTTHALDEAVKSYHKEVDKIDVTDDMTALDIEEIVAKAHHYDFIFVGTLTITIGSKQVTLVEKLAKAQLSFVVIAMRSPYDLRYIPQVKAYINTYEFTYPALQVAAGAVFGKEKVSGTSPVTIFP</sequence>
<proteinExistence type="inferred from homology"/>
<name>A0ABU7VFF8_9BACI</name>
<dbReference type="PANTHER" id="PTHR30480">
    <property type="entry name" value="BETA-HEXOSAMINIDASE-RELATED"/>
    <property type="match status" value="1"/>
</dbReference>
<evidence type="ECO:0000256" key="1">
    <source>
        <dbReference type="ARBA" id="ARBA00001231"/>
    </source>
</evidence>
<dbReference type="PRINTS" id="PR00133">
    <property type="entry name" value="GLHYDRLASE3"/>
</dbReference>
<dbReference type="Gene3D" id="3.20.20.300">
    <property type="entry name" value="Glycoside hydrolase, family 3, N-terminal domain"/>
    <property type="match status" value="1"/>
</dbReference>
<gene>
    <name evidence="7" type="primary">nagZ</name>
    <name evidence="7" type="ORF">V2W34_10360</name>
</gene>
<evidence type="ECO:0000256" key="5">
    <source>
        <dbReference type="ARBA" id="ARBA00023295"/>
    </source>
</evidence>
<evidence type="ECO:0000313" key="8">
    <source>
        <dbReference type="Proteomes" id="UP001356080"/>
    </source>
</evidence>
<comment type="catalytic activity">
    <reaction evidence="1">
        <text>Hydrolysis of terminal non-reducing N-acetyl-D-hexosamine residues in N-acetyl-beta-D-hexosaminides.</text>
        <dbReference type="EC" id="3.2.1.52"/>
    </reaction>
</comment>
<reference evidence="7 8" key="1">
    <citation type="submission" date="2024-01" db="EMBL/GenBank/DDBJ databases">
        <title>Survival strategy associated with biotechnological potential of Virgibacillus dokdonensis T4.6 isolated from salt-fermented shrimp paste.</title>
        <authorList>
            <person name="Doan T.V."/>
            <person name="Quach N.T."/>
            <person name="Phi Q.-T."/>
        </authorList>
    </citation>
    <scope>NUCLEOTIDE SEQUENCE [LARGE SCALE GENOMIC DNA]</scope>
    <source>
        <strain evidence="7 8">T4.6</strain>
    </source>
</reference>
<dbReference type="RefSeq" id="WP_331805412.1">
    <property type="nucleotide sequence ID" value="NZ_JAZHPM010000016.1"/>
</dbReference>
<dbReference type="InterPro" id="IPR036962">
    <property type="entry name" value="Glyco_hydro_3_N_sf"/>
</dbReference>
<dbReference type="Gene3D" id="3.40.50.1700">
    <property type="entry name" value="Glycoside hydrolase family 3 C-terminal domain"/>
    <property type="match status" value="1"/>
</dbReference>
<evidence type="ECO:0000313" key="7">
    <source>
        <dbReference type="EMBL" id="MEF2292405.1"/>
    </source>
</evidence>
<dbReference type="EC" id="3.2.1.52" evidence="3"/>
<evidence type="ECO:0000256" key="3">
    <source>
        <dbReference type="ARBA" id="ARBA00012663"/>
    </source>
</evidence>
<keyword evidence="4 7" id="KW-0378">Hydrolase</keyword>
<dbReference type="InterPro" id="IPR050226">
    <property type="entry name" value="NagZ_Beta-hexosaminidase"/>
</dbReference>
<dbReference type="SUPFAM" id="SSF51445">
    <property type="entry name" value="(Trans)glycosidases"/>
    <property type="match status" value="1"/>
</dbReference>